<reference evidence="1 2" key="1">
    <citation type="journal article" date="2019" name="Commun. Biol.">
        <title>The bagworm genome reveals a unique fibroin gene that provides high tensile strength.</title>
        <authorList>
            <person name="Kono N."/>
            <person name="Nakamura H."/>
            <person name="Ohtoshi R."/>
            <person name="Tomita M."/>
            <person name="Numata K."/>
            <person name="Arakawa K."/>
        </authorList>
    </citation>
    <scope>NUCLEOTIDE SEQUENCE [LARGE SCALE GENOMIC DNA]</scope>
</reference>
<protein>
    <submittedName>
        <fullName evidence="1">Uncharacterized protein</fullName>
    </submittedName>
</protein>
<evidence type="ECO:0000313" key="1">
    <source>
        <dbReference type="EMBL" id="GBP20198.1"/>
    </source>
</evidence>
<evidence type="ECO:0000313" key="2">
    <source>
        <dbReference type="Proteomes" id="UP000299102"/>
    </source>
</evidence>
<comment type="caution">
    <text evidence="1">The sequence shown here is derived from an EMBL/GenBank/DDBJ whole genome shotgun (WGS) entry which is preliminary data.</text>
</comment>
<accession>A0A4C1U1S9</accession>
<keyword evidence="2" id="KW-1185">Reference proteome</keyword>
<gene>
    <name evidence="1" type="ORF">EVAR_82071_1</name>
</gene>
<organism evidence="1 2">
    <name type="scientific">Eumeta variegata</name>
    <name type="common">Bagworm moth</name>
    <name type="synonym">Eumeta japonica</name>
    <dbReference type="NCBI Taxonomy" id="151549"/>
    <lineage>
        <taxon>Eukaryota</taxon>
        <taxon>Metazoa</taxon>
        <taxon>Ecdysozoa</taxon>
        <taxon>Arthropoda</taxon>
        <taxon>Hexapoda</taxon>
        <taxon>Insecta</taxon>
        <taxon>Pterygota</taxon>
        <taxon>Neoptera</taxon>
        <taxon>Endopterygota</taxon>
        <taxon>Lepidoptera</taxon>
        <taxon>Glossata</taxon>
        <taxon>Ditrysia</taxon>
        <taxon>Tineoidea</taxon>
        <taxon>Psychidae</taxon>
        <taxon>Oiketicinae</taxon>
        <taxon>Eumeta</taxon>
    </lineage>
</organism>
<dbReference type="Proteomes" id="UP000299102">
    <property type="component" value="Unassembled WGS sequence"/>
</dbReference>
<proteinExistence type="predicted"/>
<name>A0A4C1U1S9_EUMVA</name>
<dbReference type="AlphaFoldDB" id="A0A4C1U1S9"/>
<sequence>MIDIKDEEGKEKERSVYVGKNVDTYCSGTLPNGKERKGLPGRLVEDKSTEPYISPSLGSLFFDCNSLDENKRGLAEPNSDIRKLKSLFLTAKDNIDYVWHLSKNDTRMTHHYIQATVDVVLAKGCLRWTLNSADDGGQDRHRRCDAYSLHFLPYKAMNLFPDRVLGKCRVLPEPVARSLAHRPCMRYNRYMQSLIVYFLALLEKARKMRKVEGRERGVVRGVKETLRKRACGKKEIVEIGKRVNNDIDEITIRFSGEV</sequence>
<dbReference type="EMBL" id="BGZK01000116">
    <property type="protein sequence ID" value="GBP20198.1"/>
    <property type="molecule type" value="Genomic_DNA"/>
</dbReference>